<sequence>MLCELRIYHPMPGRLGDLVERIGAVMPPFFERHGFAPRLGQWTGVAGSPTPVFAWLLRWPSLEARMAAFAALGADVEWNALRLRTNGPGDMVRRYDLRLLSASGLAASAGTPLRGPACGLYELRTLPVAVGRTGAAQAALAAVDLPALAATGTTVAGVFDNIFGGTTPGATLLLGWPDFEHRRQALAAYERRPEVMQARASEREQWAGEHLLGEGGNLLLEPTRYGGVDLQNSTSQTTQRKTP</sequence>
<dbReference type="InterPro" id="IPR012577">
    <property type="entry name" value="NIPSNAP"/>
</dbReference>
<dbReference type="Proteomes" id="UP001169027">
    <property type="component" value="Unassembled WGS sequence"/>
</dbReference>
<keyword evidence="3" id="KW-1185">Reference proteome</keyword>
<gene>
    <name evidence="2" type="ORF">Q2T77_17385</name>
</gene>
<feature type="domain" description="NIPSNAP" evidence="1">
    <location>
        <begin position="4"/>
        <end position="100"/>
    </location>
</feature>
<dbReference type="Pfam" id="PF07978">
    <property type="entry name" value="NIPSNAP"/>
    <property type="match status" value="1"/>
</dbReference>
<dbReference type="Gene3D" id="3.30.70.100">
    <property type="match status" value="2"/>
</dbReference>
<comment type="caution">
    <text evidence="2">The sequence shown here is derived from an EMBL/GenBank/DDBJ whole genome shotgun (WGS) entry which is preliminary data.</text>
</comment>
<dbReference type="InterPro" id="IPR011008">
    <property type="entry name" value="Dimeric_a/b-barrel"/>
</dbReference>
<reference evidence="2" key="1">
    <citation type="submission" date="2023-06" db="EMBL/GenBank/DDBJ databases">
        <authorList>
            <person name="Jiang Y."/>
            <person name="Liu Q."/>
        </authorList>
    </citation>
    <scope>NUCLEOTIDE SEQUENCE</scope>
    <source>
        <strain evidence="2">CGMCC 1.12090</strain>
    </source>
</reference>
<organism evidence="2 3">
    <name type="scientific">Variovorax ginsengisoli</name>
    <dbReference type="NCBI Taxonomy" id="363844"/>
    <lineage>
        <taxon>Bacteria</taxon>
        <taxon>Pseudomonadati</taxon>
        <taxon>Pseudomonadota</taxon>
        <taxon>Betaproteobacteria</taxon>
        <taxon>Burkholderiales</taxon>
        <taxon>Comamonadaceae</taxon>
        <taxon>Variovorax</taxon>
    </lineage>
</organism>
<dbReference type="EMBL" id="JAUKVY010000012">
    <property type="protein sequence ID" value="MDO1534063.1"/>
    <property type="molecule type" value="Genomic_DNA"/>
</dbReference>
<evidence type="ECO:0000313" key="3">
    <source>
        <dbReference type="Proteomes" id="UP001169027"/>
    </source>
</evidence>
<proteinExistence type="predicted"/>
<dbReference type="RefSeq" id="WP_301811276.1">
    <property type="nucleotide sequence ID" value="NZ_JAUJZH010000012.1"/>
</dbReference>
<dbReference type="SUPFAM" id="SSF54909">
    <property type="entry name" value="Dimeric alpha+beta barrel"/>
    <property type="match status" value="2"/>
</dbReference>
<protein>
    <submittedName>
        <fullName evidence="2">NIPSNAP family protein</fullName>
    </submittedName>
</protein>
<accession>A0ABT8S6I1</accession>
<evidence type="ECO:0000313" key="2">
    <source>
        <dbReference type="EMBL" id="MDO1534063.1"/>
    </source>
</evidence>
<name>A0ABT8S6I1_9BURK</name>
<evidence type="ECO:0000259" key="1">
    <source>
        <dbReference type="Pfam" id="PF07978"/>
    </source>
</evidence>